<gene>
    <name evidence="2" type="ORF">SMD31_12885</name>
</gene>
<sequence length="228" mass="23976">MKNSLARLLGTTAGKIAEAAAGTAAEILSGQTPVERLYQRHAEAVTARDAAQTKFTAANLAAELTPDEAAAGSARDRARSALAQAQERVDALASAIAAAKDGEAVTAAAQAAAERARRWDAAGALAKQREGIASEIEQLAAALAEKFSQLQDVTTQVAAAMPYRPDTAERTGTSLILPELEIAARYALTKAGLRWAANWPWEMKDLPTLSKRMADATAQLVQLRKAKG</sequence>
<dbReference type="EMBL" id="JAXCLX010000002">
    <property type="protein sequence ID" value="MDY0872829.1"/>
    <property type="molecule type" value="Genomic_DNA"/>
</dbReference>
<feature type="coiled-coil region" evidence="1">
    <location>
        <begin position="75"/>
        <end position="102"/>
    </location>
</feature>
<accession>A0ABU5DZX1</accession>
<reference evidence="2 3" key="1">
    <citation type="journal article" date="2013" name="Antonie Van Leeuwenhoek">
        <title>Dongia rigui sp. nov., isolated from freshwater of a large wetland in Korea.</title>
        <authorList>
            <person name="Baik K.S."/>
            <person name="Hwang Y.M."/>
            <person name="Choi J.S."/>
            <person name="Kwon J."/>
            <person name="Seong C.N."/>
        </authorList>
    </citation>
    <scope>NUCLEOTIDE SEQUENCE [LARGE SCALE GENOMIC DNA]</scope>
    <source>
        <strain evidence="2 3">04SU4-P</strain>
    </source>
</reference>
<protein>
    <submittedName>
        <fullName evidence="2">Uncharacterized protein</fullName>
    </submittedName>
</protein>
<evidence type="ECO:0000313" key="2">
    <source>
        <dbReference type="EMBL" id="MDY0872829.1"/>
    </source>
</evidence>
<evidence type="ECO:0000256" key="1">
    <source>
        <dbReference type="SAM" id="Coils"/>
    </source>
</evidence>
<comment type="caution">
    <text evidence="2">The sequence shown here is derived from an EMBL/GenBank/DDBJ whole genome shotgun (WGS) entry which is preliminary data.</text>
</comment>
<dbReference type="Proteomes" id="UP001271769">
    <property type="component" value="Unassembled WGS sequence"/>
</dbReference>
<name>A0ABU5DZX1_9PROT</name>
<keyword evidence="3" id="KW-1185">Reference proteome</keyword>
<keyword evidence="1" id="KW-0175">Coiled coil</keyword>
<dbReference type="RefSeq" id="WP_320501302.1">
    <property type="nucleotide sequence ID" value="NZ_JAXCLX010000002.1"/>
</dbReference>
<proteinExistence type="predicted"/>
<evidence type="ECO:0000313" key="3">
    <source>
        <dbReference type="Proteomes" id="UP001271769"/>
    </source>
</evidence>
<organism evidence="2 3">
    <name type="scientific">Dongia rigui</name>
    <dbReference type="NCBI Taxonomy" id="940149"/>
    <lineage>
        <taxon>Bacteria</taxon>
        <taxon>Pseudomonadati</taxon>
        <taxon>Pseudomonadota</taxon>
        <taxon>Alphaproteobacteria</taxon>
        <taxon>Rhodospirillales</taxon>
        <taxon>Dongiaceae</taxon>
        <taxon>Dongia</taxon>
    </lineage>
</organism>